<proteinExistence type="inferred from homology"/>
<dbReference type="InterPro" id="IPR008181">
    <property type="entry name" value="dUTPase"/>
</dbReference>
<dbReference type="NCBIfam" id="NF001862">
    <property type="entry name" value="PRK00601.1"/>
    <property type="match status" value="1"/>
</dbReference>
<organism evidence="14 15">
    <name type="scientific">Hordeum vulgare subsp. vulgare</name>
    <name type="common">Domesticated barley</name>
    <dbReference type="NCBI Taxonomy" id="112509"/>
    <lineage>
        <taxon>Eukaryota</taxon>
        <taxon>Viridiplantae</taxon>
        <taxon>Streptophyta</taxon>
        <taxon>Embryophyta</taxon>
        <taxon>Tracheophyta</taxon>
        <taxon>Spermatophyta</taxon>
        <taxon>Magnoliopsida</taxon>
        <taxon>Liliopsida</taxon>
        <taxon>Poales</taxon>
        <taxon>Poaceae</taxon>
        <taxon>BOP clade</taxon>
        <taxon>Pooideae</taxon>
        <taxon>Triticodae</taxon>
        <taxon>Triticeae</taxon>
        <taxon>Hordeinae</taxon>
        <taxon>Hordeum</taxon>
    </lineage>
</organism>
<dbReference type="GO" id="GO:0004170">
    <property type="term" value="F:dUTP diphosphatase activity"/>
    <property type="evidence" value="ECO:0000318"/>
    <property type="project" value="GO_Central"/>
</dbReference>
<evidence type="ECO:0000256" key="6">
    <source>
        <dbReference type="ARBA" id="ARBA00022801"/>
    </source>
</evidence>
<dbReference type="Pfam" id="PF00692">
    <property type="entry name" value="dUTPase"/>
    <property type="match status" value="1"/>
</dbReference>
<evidence type="ECO:0000313" key="14">
    <source>
        <dbReference type="EnsemblPlants" id="HORVU.MOREX.r3.5HG0421570.1"/>
    </source>
</evidence>
<protein>
    <recommendedName>
        <fullName evidence="5 11">Deoxyuridine 5'-triphosphate nucleotidohydrolase</fullName>
        <shortName evidence="11">dUTPase</shortName>
        <ecNumber evidence="4 11">3.6.1.23</ecNumber>
    </recommendedName>
    <alternativeName>
        <fullName evidence="9 11">dUTP pyrophosphatase</fullName>
    </alternativeName>
</protein>
<gene>
    <name evidence="14" type="primary">LOC123398124</name>
</gene>
<feature type="domain" description="dUTPase-like" evidence="13">
    <location>
        <begin position="87"/>
        <end position="214"/>
    </location>
</feature>
<dbReference type="CDD" id="cd07557">
    <property type="entry name" value="trimeric_dUTPase"/>
    <property type="match status" value="1"/>
</dbReference>
<keyword evidence="11" id="KW-0479">Metal-binding</keyword>
<dbReference type="GO" id="GO:0046081">
    <property type="term" value="P:dUTP catabolic process"/>
    <property type="evidence" value="ECO:0000318"/>
    <property type="project" value="GO_Central"/>
</dbReference>
<comment type="catalytic activity">
    <reaction evidence="10 11">
        <text>dUTP + H2O = dUMP + diphosphate + H(+)</text>
        <dbReference type="Rhea" id="RHEA:10248"/>
        <dbReference type="ChEBI" id="CHEBI:15377"/>
        <dbReference type="ChEBI" id="CHEBI:15378"/>
        <dbReference type="ChEBI" id="CHEBI:33019"/>
        <dbReference type="ChEBI" id="CHEBI:61555"/>
        <dbReference type="ChEBI" id="CHEBI:246422"/>
        <dbReference type="EC" id="3.6.1.23"/>
    </reaction>
</comment>
<dbReference type="OrthoDB" id="10261072at2759"/>
<evidence type="ECO:0000256" key="4">
    <source>
        <dbReference type="ARBA" id="ARBA00012379"/>
    </source>
</evidence>
<evidence type="ECO:0000256" key="12">
    <source>
        <dbReference type="SAM" id="MobiDB-lite"/>
    </source>
</evidence>
<dbReference type="PANTHER" id="PTHR11241">
    <property type="entry name" value="DEOXYURIDINE 5'-TRIPHOSPHATE NUCLEOTIDOHYDROLASE"/>
    <property type="match status" value="1"/>
</dbReference>
<reference evidence="14" key="2">
    <citation type="submission" date="2020-10" db="EMBL/GenBank/DDBJ databases">
        <authorList>
            <person name="Scholz U."/>
            <person name="Mascher M."/>
            <person name="Fiebig A."/>
        </authorList>
    </citation>
    <scope>NUCLEOTIDE SEQUENCE [LARGE SCALE GENOMIC DNA]</scope>
    <source>
        <strain evidence="14">cv. Morex</strain>
    </source>
</reference>
<sequence>MAGMVGVGATSSRLLLPLFTRRTPLRLATHPNLPHRRTLAGAATTTMAATNGAAAADPVHEQPKAAAAEAQPTPQMLLKVKRLSASAVLPSRGSALAAGYDLSSAVGVTVPARGKALVATDLSVAVPHGTYARIAPRSGLAWKHAIDVGAGVVDADYRGPVGVVLFNHSDADFAVKPGDRVAQLVLERIATPDVAEVDDLDATVRGDGGFGSTGV</sequence>
<dbReference type="UniPathway" id="UPA00610">
    <property type="reaction ID" value="UER00666"/>
</dbReference>
<evidence type="ECO:0000256" key="7">
    <source>
        <dbReference type="ARBA" id="ARBA00022842"/>
    </source>
</evidence>
<accession>A0A8I6XS77</accession>
<dbReference type="InterPro" id="IPR033704">
    <property type="entry name" value="dUTPase_trimeric"/>
</dbReference>
<dbReference type="Gene3D" id="2.70.40.10">
    <property type="match status" value="1"/>
</dbReference>
<dbReference type="FunFam" id="2.70.40.10:FF:000004">
    <property type="entry name" value="Deoxyuridine triphosphatase"/>
    <property type="match status" value="1"/>
</dbReference>
<dbReference type="AlphaFoldDB" id="A0A8I6XS77"/>
<comment type="function">
    <text evidence="11">Involved in nucleotide metabolism via production of dUMP, the immediate precursor of thymidine nucleotides, and decreases the intracellular concentration of dUTP so that uracil cannot be incorporated into DNA.</text>
</comment>
<dbReference type="Proteomes" id="UP000011116">
    <property type="component" value="Chromosome 5H"/>
</dbReference>
<dbReference type="SUPFAM" id="SSF51283">
    <property type="entry name" value="dUTPase-like"/>
    <property type="match status" value="1"/>
</dbReference>
<evidence type="ECO:0000256" key="1">
    <source>
        <dbReference type="ARBA" id="ARBA00001946"/>
    </source>
</evidence>
<comment type="pathway">
    <text evidence="2 11">Pyrimidine metabolism; dUMP biosynthesis; dUMP from dCTP (dUTP route): step 2/2.</text>
</comment>
<reference evidence="15" key="1">
    <citation type="journal article" date="2012" name="Nature">
        <title>A physical, genetic and functional sequence assembly of the barley genome.</title>
        <authorList>
            <consortium name="The International Barley Genome Sequencing Consortium"/>
            <person name="Mayer K.F."/>
            <person name="Waugh R."/>
            <person name="Brown J.W."/>
            <person name="Schulman A."/>
            <person name="Langridge P."/>
            <person name="Platzer M."/>
            <person name="Fincher G.B."/>
            <person name="Muehlbauer G.J."/>
            <person name="Sato K."/>
            <person name="Close T.J."/>
            <person name="Wise R.P."/>
            <person name="Stein N."/>
        </authorList>
    </citation>
    <scope>NUCLEOTIDE SEQUENCE [LARGE SCALE GENOMIC DNA]</scope>
    <source>
        <strain evidence="15">cv. Morex</strain>
    </source>
</reference>
<dbReference type="EnsemblPlants" id="HORVU.MOREX.r3.5HG0421570.1">
    <property type="protein sequence ID" value="HORVU.MOREX.r3.5HG0421570.1"/>
    <property type="gene ID" value="HORVU.MOREX.r3.5HG0421570"/>
</dbReference>
<evidence type="ECO:0000313" key="15">
    <source>
        <dbReference type="Proteomes" id="UP000011116"/>
    </source>
</evidence>
<dbReference type="NCBIfam" id="TIGR00576">
    <property type="entry name" value="dut"/>
    <property type="match status" value="1"/>
</dbReference>
<dbReference type="PANTHER" id="PTHR11241:SF13">
    <property type="entry name" value="DEOXYURIDINE 5'-TRIPHOSPHATE NUCLEOTIDOHYDROLASE"/>
    <property type="match status" value="1"/>
</dbReference>
<evidence type="ECO:0000256" key="10">
    <source>
        <dbReference type="ARBA" id="ARBA00047686"/>
    </source>
</evidence>
<name>A0A8I6XS77_HORVV</name>
<dbReference type="RefSeq" id="XP_044948564.1">
    <property type="nucleotide sequence ID" value="XM_045092629.1"/>
</dbReference>
<dbReference type="SMR" id="A0A8I6XS77"/>
<comment type="similarity">
    <text evidence="3 11">Belongs to the dUTPase family.</text>
</comment>
<dbReference type="OMA" id="GREFHTQ"/>
<dbReference type="GO" id="GO:0006226">
    <property type="term" value="P:dUMP biosynthetic process"/>
    <property type="evidence" value="ECO:0000318"/>
    <property type="project" value="GO_Central"/>
</dbReference>
<dbReference type="InterPro" id="IPR036157">
    <property type="entry name" value="dUTPase-like_sf"/>
</dbReference>
<reference evidence="14" key="3">
    <citation type="submission" date="2022-01" db="UniProtKB">
        <authorList>
            <consortium name="EnsemblPlants"/>
        </authorList>
    </citation>
    <scope>IDENTIFICATION</scope>
    <source>
        <strain evidence="14">subsp. vulgare</strain>
    </source>
</reference>
<dbReference type="Gramene" id="HORVU.MOREX.r2.5HG0350940.1">
    <property type="protein sequence ID" value="HORVU.MOREX.r2.5HG0350940.1"/>
    <property type="gene ID" value="HORVU.MOREX.r2.5HG0350940"/>
</dbReference>
<dbReference type="EC" id="3.6.1.23" evidence="4 11"/>
<evidence type="ECO:0000256" key="3">
    <source>
        <dbReference type="ARBA" id="ARBA00006581"/>
    </source>
</evidence>
<evidence type="ECO:0000256" key="11">
    <source>
        <dbReference type="RuleBase" id="RU367024"/>
    </source>
</evidence>
<dbReference type="GO" id="GO:0000287">
    <property type="term" value="F:magnesium ion binding"/>
    <property type="evidence" value="ECO:0000318"/>
    <property type="project" value="GO_Central"/>
</dbReference>
<feature type="region of interest" description="Disordered" evidence="12">
    <location>
        <begin position="52"/>
        <end position="71"/>
    </location>
</feature>
<keyword evidence="8 11" id="KW-0546">Nucleotide metabolism</keyword>
<comment type="cofactor">
    <cofactor evidence="1 11">
        <name>Mg(2+)</name>
        <dbReference type="ChEBI" id="CHEBI:18420"/>
    </cofactor>
</comment>
<dbReference type="KEGG" id="hvg:123398124"/>
<keyword evidence="6 11" id="KW-0378">Hydrolase</keyword>
<dbReference type="GeneID" id="123398124"/>
<keyword evidence="15" id="KW-1185">Reference proteome</keyword>
<evidence type="ECO:0000259" key="13">
    <source>
        <dbReference type="Pfam" id="PF00692"/>
    </source>
</evidence>
<keyword evidence="7 11" id="KW-0460">Magnesium</keyword>
<dbReference type="Gramene" id="HORVU.MOREX.r3.5HG0421570.1">
    <property type="protein sequence ID" value="HORVU.MOREX.r3.5HG0421570.1"/>
    <property type="gene ID" value="HORVU.MOREX.r3.5HG0421570"/>
</dbReference>
<evidence type="ECO:0000256" key="9">
    <source>
        <dbReference type="ARBA" id="ARBA00030698"/>
    </source>
</evidence>
<dbReference type="InterPro" id="IPR029054">
    <property type="entry name" value="dUTPase-like"/>
</dbReference>
<evidence type="ECO:0000256" key="2">
    <source>
        <dbReference type="ARBA" id="ARBA00005142"/>
    </source>
</evidence>
<evidence type="ECO:0000256" key="5">
    <source>
        <dbReference type="ARBA" id="ARBA00021732"/>
    </source>
</evidence>
<evidence type="ECO:0000256" key="8">
    <source>
        <dbReference type="ARBA" id="ARBA00023080"/>
    </source>
</evidence>